<keyword evidence="4" id="KW-0560">Oxidoreductase</keyword>
<evidence type="ECO:0000256" key="2">
    <source>
        <dbReference type="ARBA" id="ARBA00022723"/>
    </source>
</evidence>
<name>N1PYA7_DOTSN</name>
<evidence type="ECO:0000259" key="10">
    <source>
        <dbReference type="Pfam" id="PF07732"/>
    </source>
</evidence>
<dbReference type="OrthoDB" id="2121828at2759"/>
<organism evidence="11 12">
    <name type="scientific">Dothistroma septosporum (strain NZE10 / CBS 128990)</name>
    <name type="common">Red band needle blight fungus</name>
    <name type="synonym">Mycosphaerella pini</name>
    <dbReference type="NCBI Taxonomy" id="675120"/>
    <lineage>
        <taxon>Eukaryota</taxon>
        <taxon>Fungi</taxon>
        <taxon>Dikarya</taxon>
        <taxon>Ascomycota</taxon>
        <taxon>Pezizomycotina</taxon>
        <taxon>Dothideomycetes</taxon>
        <taxon>Dothideomycetidae</taxon>
        <taxon>Mycosphaerellales</taxon>
        <taxon>Mycosphaerellaceae</taxon>
        <taxon>Dothistroma</taxon>
    </lineage>
</organism>
<dbReference type="HOGENOM" id="CLU_006504_5_4_1"/>
<dbReference type="Proteomes" id="UP000016933">
    <property type="component" value="Unassembled WGS sequence"/>
</dbReference>
<feature type="domain" description="Plastocyanin-like" evidence="8">
    <location>
        <begin position="170"/>
        <end position="354"/>
    </location>
</feature>
<dbReference type="Gene3D" id="2.60.40.420">
    <property type="entry name" value="Cupredoxins - blue copper proteins"/>
    <property type="match status" value="3"/>
</dbReference>
<feature type="signal peptide" evidence="7">
    <location>
        <begin position="1"/>
        <end position="15"/>
    </location>
</feature>
<keyword evidence="2" id="KW-0479">Metal-binding</keyword>
<dbReference type="PANTHER" id="PTHR11709:SF488">
    <property type="entry name" value="LACCASE-RELATED"/>
    <property type="match status" value="1"/>
</dbReference>
<keyword evidence="12" id="KW-1185">Reference proteome</keyword>
<gene>
    <name evidence="11" type="ORF">DOTSEDRAFT_125146</name>
</gene>
<evidence type="ECO:0000256" key="6">
    <source>
        <dbReference type="ARBA" id="ARBA00023180"/>
    </source>
</evidence>
<evidence type="ECO:0000256" key="1">
    <source>
        <dbReference type="ARBA" id="ARBA00010609"/>
    </source>
</evidence>
<evidence type="ECO:0000256" key="5">
    <source>
        <dbReference type="ARBA" id="ARBA00023008"/>
    </source>
</evidence>
<dbReference type="SUPFAM" id="SSF49503">
    <property type="entry name" value="Cupredoxins"/>
    <property type="match status" value="3"/>
</dbReference>
<dbReference type="Pfam" id="PF07732">
    <property type="entry name" value="Cu-oxidase_3"/>
    <property type="match status" value="1"/>
</dbReference>
<dbReference type="AlphaFoldDB" id="N1PYA7"/>
<protein>
    <recommendedName>
        <fullName evidence="13">Multicopper oxidase-like protein</fullName>
    </recommendedName>
</protein>
<dbReference type="InterPro" id="IPR001117">
    <property type="entry name" value="Cu-oxidase_2nd"/>
</dbReference>
<dbReference type="InterPro" id="IPR011706">
    <property type="entry name" value="Cu-oxidase_C"/>
</dbReference>
<feature type="domain" description="Plastocyanin-like" evidence="10">
    <location>
        <begin position="28"/>
        <end position="139"/>
    </location>
</feature>
<evidence type="ECO:0000256" key="3">
    <source>
        <dbReference type="ARBA" id="ARBA00022729"/>
    </source>
</evidence>
<dbReference type="InterPro" id="IPR008972">
    <property type="entry name" value="Cupredoxin"/>
</dbReference>
<dbReference type="CDD" id="cd13876">
    <property type="entry name" value="CuRO_2_Abr2_like"/>
    <property type="match status" value="1"/>
</dbReference>
<dbReference type="GO" id="GO:0005507">
    <property type="term" value="F:copper ion binding"/>
    <property type="evidence" value="ECO:0007669"/>
    <property type="project" value="InterPro"/>
</dbReference>
<reference evidence="11 12" key="2">
    <citation type="journal article" date="2012" name="PLoS Pathog.">
        <title>Diverse lifestyles and strategies of plant pathogenesis encoded in the genomes of eighteen Dothideomycetes fungi.</title>
        <authorList>
            <person name="Ohm R.A."/>
            <person name="Feau N."/>
            <person name="Henrissat B."/>
            <person name="Schoch C.L."/>
            <person name="Horwitz B.A."/>
            <person name="Barry K.W."/>
            <person name="Condon B.J."/>
            <person name="Copeland A.C."/>
            <person name="Dhillon B."/>
            <person name="Glaser F."/>
            <person name="Hesse C.N."/>
            <person name="Kosti I."/>
            <person name="LaButti K."/>
            <person name="Lindquist E.A."/>
            <person name="Lucas S."/>
            <person name="Salamov A.A."/>
            <person name="Bradshaw R.E."/>
            <person name="Ciuffetti L."/>
            <person name="Hamelin R.C."/>
            <person name="Kema G.H.J."/>
            <person name="Lawrence C."/>
            <person name="Scott J.A."/>
            <person name="Spatafora J.W."/>
            <person name="Turgeon B.G."/>
            <person name="de Wit P.J.G.M."/>
            <person name="Zhong S."/>
            <person name="Goodwin S.B."/>
            <person name="Grigoriev I.V."/>
        </authorList>
    </citation>
    <scope>NUCLEOTIDE SEQUENCE [LARGE SCALE GENOMIC DNA]</scope>
    <source>
        <strain evidence="12">NZE10 / CBS 128990</strain>
    </source>
</reference>
<dbReference type="EMBL" id="KB446536">
    <property type="protein sequence ID" value="EME47189.1"/>
    <property type="molecule type" value="Genomic_DNA"/>
</dbReference>
<dbReference type="InterPro" id="IPR011707">
    <property type="entry name" value="Cu-oxidase-like_N"/>
</dbReference>
<dbReference type="eggNOG" id="KOG1263">
    <property type="taxonomic scope" value="Eukaryota"/>
</dbReference>
<evidence type="ECO:0000313" key="12">
    <source>
        <dbReference type="Proteomes" id="UP000016933"/>
    </source>
</evidence>
<evidence type="ECO:0008006" key="13">
    <source>
        <dbReference type="Google" id="ProtNLM"/>
    </source>
</evidence>
<evidence type="ECO:0000259" key="9">
    <source>
        <dbReference type="Pfam" id="PF07731"/>
    </source>
</evidence>
<feature type="domain" description="Plastocyanin-like" evidence="9">
    <location>
        <begin position="440"/>
        <end position="558"/>
    </location>
</feature>
<dbReference type="CDD" id="cd13850">
    <property type="entry name" value="CuRO_1_Abr2_like"/>
    <property type="match status" value="1"/>
</dbReference>
<evidence type="ECO:0000256" key="4">
    <source>
        <dbReference type="ARBA" id="ARBA00023002"/>
    </source>
</evidence>
<dbReference type="OMA" id="KMFIEAT"/>
<proteinExistence type="inferred from homology"/>
<dbReference type="GO" id="GO:0016491">
    <property type="term" value="F:oxidoreductase activity"/>
    <property type="evidence" value="ECO:0007669"/>
    <property type="project" value="UniProtKB-KW"/>
</dbReference>
<reference evidence="12" key="1">
    <citation type="journal article" date="2012" name="PLoS Genet.">
        <title>The genomes of the fungal plant pathogens Cladosporium fulvum and Dothistroma septosporum reveal adaptation to different hosts and lifestyles but also signatures of common ancestry.</title>
        <authorList>
            <person name="de Wit P.J.G.M."/>
            <person name="van der Burgt A."/>
            <person name="Oekmen B."/>
            <person name="Stergiopoulos I."/>
            <person name="Abd-Elsalam K.A."/>
            <person name="Aerts A.L."/>
            <person name="Bahkali A.H."/>
            <person name="Beenen H.G."/>
            <person name="Chettri P."/>
            <person name="Cox M.P."/>
            <person name="Datema E."/>
            <person name="de Vries R.P."/>
            <person name="Dhillon B."/>
            <person name="Ganley A.R."/>
            <person name="Griffiths S.A."/>
            <person name="Guo Y."/>
            <person name="Hamelin R.C."/>
            <person name="Henrissat B."/>
            <person name="Kabir M.S."/>
            <person name="Jashni M.K."/>
            <person name="Kema G."/>
            <person name="Klaubauf S."/>
            <person name="Lapidus A."/>
            <person name="Levasseur A."/>
            <person name="Lindquist E."/>
            <person name="Mehrabi R."/>
            <person name="Ohm R.A."/>
            <person name="Owen T.J."/>
            <person name="Salamov A."/>
            <person name="Schwelm A."/>
            <person name="Schijlen E."/>
            <person name="Sun H."/>
            <person name="van den Burg H.A."/>
            <person name="van Ham R.C.H.J."/>
            <person name="Zhang S."/>
            <person name="Goodwin S.B."/>
            <person name="Grigoriev I.V."/>
            <person name="Collemare J."/>
            <person name="Bradshaw R.E."/>
        </authorList>
    </citation>
    <scope>NUCLEOTIDE SEQUENCE [LARGE SCALE GENOMIC DNA]</scope>
    <source>
        <strain evidence="12">NZE10 / CBS 128990</strain>
    </source>
</reference>
<dbReference type="Pfam" id="PF00394">
    <property type="entry name" value="Cu-oxidase"/>
    <property type="match status" value="1"/>
</dbReference>
<comment type="similarity">
    <text evidence="1">Belongs to the multicopper oxidase family.</text>
</comment>
<evidence type="ECO:0000313" key="11">
    <source>
        <dbReference type="EMBL" id="EME47189.1"/>
    </source>
</evidence>
<keyword evidence="3 7" id="KW-0732">Signal</keyword>
<accession>N1PYA7</accession>
<feature type="chain" id="PRO_5012542495" description="Multicopper oxidase-like protein" evidence="7">
    <location>
        <begin position="16"/>
        <end position="588"/>
    </location>
</feature>
<keyword evidence="6" id="KW-0325">Glycoprotein</keyword>
<evidence type="ECO:0000259" key="8">
    <source>
        <dbReference type="Pfam" id="PF00394"/>
    </source>
</evidence>
<dbReference type="InterPro" id="IPR045087">
    <property type="entry name" value="Cu-oxidase_fam"/>
</dbReference>
<sequence>MLWTTIGLLTVTALAGQVREYNLTLQATWTAMDGNPRAVLTINGKSPGPVIEADEGDTLRVHVENKMFIEATMHWHGVFQLDKYWNDGVPGVTQWPIEPRNSYTYEMTLGNQTGIYFYHGHFGPAFADGQRGPLWIRPAAWRPRPYELISNDADEVAAMLAAERSPRHAMVSDWNYEGMEVLTVMYRDAGITPSCVASIIFNSKGRTICQRREVLDKYDPERFRDSLGCLPPLVKGIYTHEQDQYMNRRECQPTEADFEVFQAERKEKYIFFNFVHPGAHHELRISVDEHDMWIVAADGDFVHPKKVQAVNLNMGDRISVLVKLDQKPGDYAVRAVSLVPEQIIEGFAILRYAGVDEVRVSGVMPVPTTKSHIDLVGEMVENGIMMDELKDLSPFPARPPPAKSDKTLRFVVNQTDASTWVLASAAHQGFRQQIPPILWNKDSMGPTSFRRLRNGSTVDIIYENAHVGDHPFHKHNHKTWIIGQGDGFFRWPDVASALEDVPESFNMIDPPFRDGARLRKENGAWTVVRYTIAWPALSMLHCHKIAHFAGGQQVVLMEGAEAMPPLPEDIKSLTHADFMPPLRYGPLD</sequence>
<dbReference type="PANTHER" id="PTHR11709">
    <property type="entry name" value="MULTI-COPPER OXIDASE"/>
    <property type="match status" value="1"/>
</dbReference>
<evidence type="ECO:0000256" key="7">
    <source>
        <dbReference type="SAM" id="SignalP"/>
    </source>
</evidence>
<dbReference type="STRING" id="675120.N1PYA7"/>
<keyword evidence="5" id="KW-0186">Copper</keyword>
<dbReference type="Pfam" id="PF07731">
    <property type="entry name" value="Cu-oxidase_2"/>
    <property type="match status" value="1"/>
</dbReference>